<reference evidence="3" key="1">
    <citation type="submission" date="2021-06" db="EMBL/GenBank/DDBJ databases">
        <authorList>
            <person name="Kallberg Y."/>
            <person name="Tangrot J."/>
            <person name="Rosling A."/>
        </authorList>
    </citation>
    <scope>NUCLEOTIDE SEQUENCE</scope>
    <source>
        <strain evidence="3">BR232B</strain>
    </source>
</reference>
<dbReference type="InterPro" id="IPR000719">
    <property type="entry name" value="Prot_kinase_dom"/>
</dbReference>
<dbReference type="SUPFAM" id="SSF56112">
    <property type="entry name" value="Protein kinase-like (PK-like)"/>
    <property type="match status" value="1"/>
</dbReference>
<feature type="compositionally biased region" description="Polar residues" evidence="1">
    <location>
        <begin position="1"/>
        <end position="19"/>
    </location>
</feature>
<name>A0A9N9BPT5_9GLOM</name>
<gene>
    <name evidence="3" type="ORF">PBRASI_LOCUS6389</name>
</gene>
<dbReference type="Pfam" id="PF00069">
    <property type="entry name" value="Pkinase"/>
    <property type="match status" value="1"/>
</dbReference>
<evidence type="ECO:0000313" key="4">
    <source>
        <dbReference type="Proteomes" id="UP000789739"/>
    </source>
</evidence>
<dbReference type="GO" id="GO:0005524">
    <property type="term" value="F:ATP binding"/>
    <property type="evidence" value="ECO:0007669"/>
    <property type="project" value="InterPro"/>
</dbReference>
<dbReference type="EMBL" id="CAJVPI010000841">
    <property type="protein sequence ID" value="CAG8576492.1"/>
    <property type="molecule type" value="Genomic_DNA"/>
</dbReference>
<evidence type="ECO:0000259" key="2">
    <source>
        <dbReference type="PROSITE" id="PS50011"/>
    </source>
</evidence>
<accession>A0A9N9BPT5</accession>
<evidence type="ECO:0000313" key="3">
    <source>
        <dbReference type="EMBL" id="CAG8576492.1"/>
    </source>
</evidence>
<proteinExistence type="predicted"/>
<evidence type="ECO:0000256" key="1">
    <source>
        <dbReference type="SAM" id="MobiDB-lite"/>
    </source>
</evidence>
<keyword evidence="4" id="KW-1185">Reference proteome</keyword>
<dbReference type="Gene3D" id="1.10.510.10">
    <property type="entry name" value="Transferase(Phosphotransferase) domain 1"/>
    <property type="match status" value="1"/>
</dbReference>
<dbReference type="GO" id="GO:0004672">
    <property type="term" value="F:protein kinase activity"/>
    <property type="evidence" value="ECO:0007669"/>
    <property type="project" value="InterPro"/>
</dbReference>
<dbReference type="PROSITE" id="PS50011">
    <property type="entry name" value="PROTEIN_KINASE_DOM"/>
    <property type="match status" value="1"/>
</dbReference>
<protein>
    <submittedName>
        <fullName evidence="3">4631_t:CDS:1</fullName>
    </submittedName>
</protein>
<comment type="caution">
    <text evidence="3">The sequence shown here is derived from an EMBL/GenBank/DDBJ whole genome shotgun (WGS) entry which is preliminary data.</text>
</comment>
<dbReference type="AlphaFoldDB" id="A0A9N9BPT5"/>
<feature type="domain" description="Protein kinase" evidence="2">
    <location>
        <begin position="50"/>
        <end position="218"/>
    </location>
</feature>
<dbReference type="Proteomes" id="UP000789739">
    <property type="component" value="Unassembled WGS sequence"/>
</dbReference>
<feature type="region of interest" description="Disordered" evidence="1">
    <location>
        <begin position="1"/>
        <end position="27"/>
    </location>
</feature>
<organism evidence="3 4">
    <name type="scientific">Paraglomus brasilianum</name>
    <dbReference type="NCBI Taxonomy" id="144538"/>
    <lineage>
        <taxon>Eukaryota</taxon>
        <taxon>Fungi</taxon>
        <taxon>Fungi incertae sedis</taxon>
        <taxon>Mucoromycota</taxon>
        <taxon>Glomeromycotina</taxon>
        <taxon>Glomeromycetes</taxon>
        <taxon>Paraglomerales</taxon>
        <taxon>Paraglomeraceae</taxon>
        <taxon>Paraglomus</taxon>
    </lineage>
</organism>
<sequence length="218" mass="25177">MQQDHNCKQVTNFHSNDNTEQARRPPERWKPIENHIQECNLKCYSQSDIDKSHIAVDAGGCGIIYKAIMKISGKHVAIKKLRRRPYEDKSTVNKMLAKEVKNHHKLTGHPNIIEFLGLYRIKTEFLESNPRFGHLYNILINTLNSDDPLNSLYAALDEIRNEEANELAEIVKSNLLLRWLYKVVITGVEFLVKVRTSILAIRNFWGAIRGVRPRPPLV</sequence>
<dbReference type="InterPro" id="IPR011009">
    <property type="entry name" value="Kinase-like_dom_sf"/>
</dbReference>